<dbReference type="PANTHER" id="PTHR16026">
    <property type="entry name" value="CARTILAGE ACIDIC PROTEIN 1"/>
    <property type="match status" value="1"/>
</dbReference>
<proteinExistence type="predicted"/>
<accession>A0A381RTG7</accession>
<dbReference type="SUPFAM" id="SSF69318">
    <property type="entry name" value="Integrin alpha N-terminal domain"/>
    <property type="match status" value="1"/>
</dbReference>
<reference evidence="3" key="1">
    <citation type="submission" date="2018-05" db="EMBL/GenBank/DDBJ databases">
        <authorList>
            <person name="Lanie J.A."/>
            <person name="Ng W.-L."/>
            <person name="Kazmierczak K.M."/>
            <person name="Andrzejewski T.M."/>
            <person name="Davidsen T.M."/>
            <person name="Wayne K.J."/>
            <person name="Tettelin H."/>
            <person name="Glass J.I."/>
            <person name="Rusch D."/>
            <person name="Podicherti R."/>
            <person name="Tsui H.-C.T."/>
            <person name="Winkler M.E."/>
        </authorList>
    </citation>
    <scope>NUCLEOTIDE SEQUENCE</scope>
</reference>
<keyword evidence="1" id="KW-0732">Signal</keyword>
<sequence>VSAVLVAVGAVALALLTTKSSTASTLLGTAQPPRVTFARASENAGLHFDHVHGGTGQRYMVETMGSGVSVADLDGDGWLDVYFVQSAATPEFQSPQTLHNVFYRNLGNGTFRAASRISRLDDLGYGMGATAADYDNDGFTDLYVTNFGANRLYRNNGDGTFSDATGEAGVGDEGWGTSAAWADIDDDGNLDLYVVNYVDFGWDNHKFCGSAERNLRAYCHPDVYGGVADVLYRNQGDGTFADVAAVAGVANAREGKGLGVVFGDYDNDGDLDPYVANDSTRNFLYLNEGDGTFFDNALLAGVGYNQDGKAEAGMGTDSADFDGDGRLDVVVTNLDLETNTLYHNQGQGIFSDVTFATGVAEPSLLYVGFGTNWFDYDNDSDIDLFVANGHIIDNVESFRDNVTYAQPNHLYRNEGAVFQEVHEAMGPGFEPLKVSRGSSIGDLDKDGDIDLIVTNNNQTADYLRNDGGNLAGHWIQLRLVGRTANRAAAGARVLVIPLPAGSTPGAAARELPIVAEVKAGSSYCSSSDLQLHIGLGTASAALLTIHWPGGRVERLGRLVGNRAYVLQEARGVVAQRGPTSR</sequence>
<dbReference type="Pfam" id="PF13517">
    <property type="entry name" value="FG-GAP_3"/>
    <property type="match status" value="3"/>
</dbReference>
<dbReference type="AlphaFoldDB" id="A0A381RTG7"/>
<gene>
    <name evidence="3" type="ORF">METZ01_LOCUS45047</name>
</gene>
<dbReference type="InterPro" id="IPR027039">
    <property type="entry name" value="Crtac1"/>
</dbReference>
<evidence type="ECO:0000259" key="2">
    <source>
        <dbReference type="Pfam" id="PF07593"/>
    </source>
</evidence>
<dbReference type="Pfam" id="PF07593">
    <property type="entry name" value="UnbV_ASPIC"/>
    <property type="match status" value="1"/>
</dbReference>
<dbReference type="InterPro" id="IPR011519">
    <property type="entry name" value="UnbV_ASPIC"/>
</dbReference>
<evidence type="ECO:0000313" key="3">
    <source>
        <dbReference type="EMBL" id="SUZ92193.1"/>
    </source>
</evidence>
<dbReference type="InterPro" id="IPR028994">
    <property type="entry name" value="Integrin_alpha_N"/>
</dbReference>
<feature type="non-terminal residue" evidence="3">
    <location>
        <position position="1"/>
    </location>
</feature>
<dbReference type="PANTHER" id="PTHR16026:SF0">
    <property type="entry name" value="CARTILAGE ACIDIC PROTEIN 1"/>
    <property type="match status" value="1"/>
</dbReference>
<evidence type="ECO:0000256" key="1">
    <source>
        <dbReference type="ARBA" id="ARBA00022729"/>
    </source>
</evidence>
<name>A0A381RTG7_9ZZZZ</name>
<dbReference type="InterPro" id="IPR013517">
    <property type="entry name" value="FG-GAP"/>
</dbReference>
<feature type="domain" description="ASPIC/UnbV" evidence="2">
    <location>
        <begin position="489"/>
        <end position="564"/>
    </location>
</feature>
<protein>
    <recommendedName>
        <fullName evidence="2">ASPIC/UnbV domain-containing protein</fullName>
    </recommendedName>
</protein>
<organism evidence="3">
    <name type="scientific">marine metagenome</name>
    <dbReference type="NCBI Taxonomy" id="408172"/>
    <lineage>
        <taxon>unclassified sequences</taxon>
        <taxon>metagenomes</taxon>
        <taxon>ecological metagenomes</taxon>
    </lineage>
</organism>
<dbReference type="EMBL" id="UINC01002039">
    <property type="protein sequence ID" value="SUZ92193.1"/>
    <property type="molecule type" value="Genomic_DNA"/>
</dbReference>
<dbReference type="Gene3D" id="2.130.10.130">
    <property type="entry name" value="Integrin alpha, N-terminal"/>
    <property type="match status" value="2"/>
</dbReference>